<organism evidence="1 2">
    <name type="scientific">Helicobacter fennelliae MRY12-0050</name>
    <dbReference type="NCBI Taxonomy" id="1325130"/>
    <lineage>
        <taxon>Bacteria</taxon>
        <taxon>Pseudomonadati</taxon>
        <taxon>Campylobacterota</taxon>
        <taxon>Epsilonproteobacteria</taxon>
        <taxon>Campylobacterales</taxon>
        <taxon>Helicobacteraceae</taxon>
        <taxon>Helicobacter</taxon>
    </lineage>
</organism>
<dbReference type="EMBL" id="BASD01000005">
    <property type="protein sequence ID" value="GAD18534.1"/>
    <property type="molecule type" value="Genomic_DNA"/>
</dbReference>
<accession>T1CP43</accession>
<sequence>MTSFKFYANRNGTLRNPLFLGRFSQGCVEILDKQKHKKV</sequence>
<comment type="caution">
    <text evidence="1">The sequence shown here is derived from an EMBL/GenBank/DDBJ whole genome shotgun (WGS) entry which is preliminary data.</text>
</comment>
<gene>
    <name evidence="1" type="ORF">HFN_2462</name>
</gene>
<dbReference type="Proteomes" id="UP000018143">
    <property type="component" value="Unassembled WGS sequence"/>
</dbReference>
<proteinExistence type="predicted"/>
<dbReference type="AlphaFoldDB" id="T1CP43"/>
<reference evidence="1 2" key="1">
    <citation type="journal article" date="2013" name="Genome Announc.">
        <title>Draft Genome Sequence of Helicobacter fennelliae Strain MRY12-0050, Isolated from a Bacteremia Patient.</title>
        <authorList>
            <person name="Rimbara E."/>
            <person name="Matsui M."/>
            <person name="Mori S."/>
            <person name="Suzuki S."/>
            <person name="Suzuki M."/>
            <person name="Kim H."/>
            <person name="Sekizuka T."/>
            <person name="Kuroda M."/>
            <person name="Shibayama K."/>
        </authorList>
    </citation>
    <scope>NUCLEOTIDE SEQUENCE [LARGE SCALE GENOMIC DNA]</scope>
    <source>
        <strain evidence="1 2">MRY12-0050</strain>
    </source>
</reference>
<keyword evidence="2" id="KW-1185">Reference proteome</keyword>
<evidence type="ECO:0000313" key="2">
    <source>
        <dbReference type="Proteomes" id="UP000018143"/>
    </source>
</evidence>
<name>T1CP43_9HELI</name>
<protein>
    <submittedName>
        <fullName evidence="1">Uncharacterized protein</fullName>
    </submittedName>
</protein>
<evidence type="ECO:0000313" key="1">
    <source>
        <dbReference type="EMBL" id="GAD18534.1"/>
    </source>
</evidence>